<gene>
    <name evidence="1" type="ORF">SAMN02910315_02421</name>
</gene>
<name>A0A1G5XQE1_9EURY</name>
<evidence type="ECO:0000313" key="2">
    <source>
        <dbReference type="Proteomes" id="UP000323439"/>
    </source>
</evidence>
<proteinExistence type="predicted"/>
<accession>A0A1G5XQE1</accession>
<reference evidence="1 2" key="1">
    <citation type="submission" date="2016-10" db="EMBL/GenBank/DDBJ databases">
        <authorList>
            <person name="Varghese N."/>
            <person name="Submissions S."/>
        </authorList>
    </citation>
    <scope>NUCLEOTIDE SEQUENCE [LARGE SCALE GENOMIC DNA]</scope>
    <source>
        <strain evidence="1 2">DSM 16643</strain>
    </source>
</reference>
<dbReference type="RefSeq" id="WP_149732887.1">
    <property type="nucleotide sequence ID" value="NZ_FMXB01000034.1"/>
</dbReference>
<keyword evidence="2" id="KW-1185">Reference proteome</keyword>
<organism evidence="1 2">
    <name type="scientific">Methanobrevibacter millerae</name>
    <dbReference type="NCBI Taxonomy" id="230361"/>
    <lineage>
        <taxon>Archaea</taxon>
        <taxon>Methanobacteriati</taxon>
        <taxon>Methanobacteriota</taxon>
        <taxon>Methanomada group</taxon>
        <taxon>Methanobacteria</taxon>
        <taxon>Methanobacteriales</taxon>
        <taxon>Methanobacteriaceae</taxon>
        <taxon>Methanobrevibacter</taxon>
    </lineage>
</organism>
<dbReference type="OrthoDB" id="30924at2157"/>
<dbReference type="Proteomes" id="UP000323439">
    <property type="component" value="Unassembled WGS sequence"/>
</dbReference>
<dbReference type="AlphaFoldDB" id="A0A1G5XQE1"/>
<sequence>MADNLEYVCKECGFNWITLNGEHEMCPKCHSTTIEYVGEVKDLDIDSILNHNKRMGGCCGSARGRGPLTCGKPYPDHHDSNIPHDPEKCCGHRVC</sequence>
<dbReference type="EMBL" id="FMXB01000034">
    <property type="protein sequence ID" value="SDA72653.1"/>
    <property type="molecule type" value="Genomic_DNA"/>
</dbReference>
<evidence type="ECO:0000313" key="1">
    <source>
        <dbReference type="EMBL" id="SDA72653.1"/>
    </source>
</evidence>
<protein>
    <submittedName>
        <fullName evidence="1">Uncharacterized protein</fullName>
    </submittedName>
</protein>